<evidence type="ECO:0000313" key="2">
    <source>
        <dbReference type="Proteomes" id="UP000663802"/>
    </source>
</evidence>
<name>A0ABQ1E7W8_9CLOT</name>
<keyword evidence="2" id="KW-1185">Reference proteome</keyword>
<reference evidence="1 2" key="1">
    <citation type="journal article" date="2021" name="Int. J. Syst. Evol. Microbiol.">
        <title>Clostridium zeae sp. nov., isolated from corn silage.</title>
        <authorList>
            <person name="Kobayashi H."/>
            <person name="Tanizawa Y."/>
            <person name="Yagura M."/>
            <person name="Sakamoto M."/>
            <person name="Ohkuma M."/>
            <person name="Tohno M."/>
        </authorList>
    </citation>
    <scope>NUCLEOTIDE SEQUENCE [LARGE SCALE GENOMIC DNA]</scope>
    <source>
        <strain evidence="1 2">CSC2</strain>
    </source>
</reference>
<dbReference type="Gene3D" id="3.10.129.10">
    <property type="entry name" value="Hotdog Thioesterase"/>
    <property type="match status" value="1"/>
</dbReference>
<organism evidence="1 2">
    <name type="scientific">Clostridium zeae</name>
    <dbReference type="NCBI Taxonomy" id="2759022"/>
    <lineage>
        <taxon>Bacteria</taxon>
        <taxon>Bacillati</taxon>
        <taxon>Bacillota</taxon>
        <taxon>Clostridia</taxon>
        <taxon>Eubacteriales</taxon>
        <taxon>Clostridiaceae</taxon>
        <taxon>Clostridium</taxon>
    </lineage>
</organism>
<gene>
    <name evidence="1" type="ORF">CSC2_14030</name>
</gene>
<evidence type="ECO:0000313" key="1">
    <source>
        <dbReference type="EMBL" id="GFZ30877.1"/>
    </source>
</evidence>
<dbReference type="InterPro" id="IPR029069">
    <property type="entry name" value="HotDog_dom_sf"/>
</dbReference>
<protein>
    <submittedName>
        <fullName evidence="1">Uncharacterized protein</fullName>
    </submittedName>
</protein>
<dbReference type="RefSeq" id="WP_206868950.1">
    <property type="nucleotide sequence ID" value="NZ_BMBA01000001.1"/>
</dbReference>
<dbReference type="SUPFAM" id="SSF54637">
    <property type="entry name" value="Thioesterase/thiol ester dehydrase-isomerase"/>
    <property type="match status" value="1"/>
</dbReference>
<sequence length="129" mass="14787">MSILLQKFPMIYVDRFKKNNGEDYFVGIANFTIDETEGDFMPILLIEGMGQTVEYNLRSKLDLNGKKLILAAVKSFEILLLNFKNENLEYHVIDIKSQFGFFTSNVVVWDTTAENAVVMSAEVVHKLEK</sequence>
<proteinExistence type="predicted"/>
<accession>A0ABQ1E7W8</accession>
<comment type="caution">
    <text evidence="1">The sequence shown here is derived from an EMBL/GenBank/DDBJ whole genome shotgun (WGS) entry which is preliminary data.</text>
</comment>
<dbReference type="Proteomes" id="UP000663802">
    <property type="component" value="Unassembled WGS sequence"/>
</dbReference>
<dbReference type="EMBL" id="BMBA01000001">
    <property type="protein sequence ID" value="GFZ30877.1"/>
    <property type="molecule type" value="Genomic_DNA"/>
</dbReference>